<organism evidence="3 4">
    <name type="scientific">Paramormyrops kingsleyae</name>
    <dbReference type="NCBI Taxonomy" id="1676925"/>
    <lineage>
        <taxon>Eukaryota</taxon>
        <taxon>Metazoa</taxon>
        <taxon>Chordata</taxon>
        <taxon>Craniata</taxon>
        <taxon>Vertebrata</taxon>
        <taxon>Euteleostomi</taxon>
        <taxon>Actinopterygii</taxon>
        <taxon>Neopterygii</taxon>
        <taxon>Teleostei</taxon>
        <taxon>Osteoglossocephala</taxon>
        <taxon>Osteoglossomorpha</taxon>
        <taxon>Osteoglossiformes</taxon>
        <taxon>Mormyridae</taxon>
        <taxon>Paramormyrops</taxon>
    </lineage>
</organism>
<dbReference type="AlphaFoldDB" id="A0A3B3TC98"/>
<evidence type="ECO:0000313" key="3">
    <source>
        <dbReference type="Ensembl" id="ENSPKIP00000040389.1"/>
    </source>
</evidence>
<dbReference type="Ensembl" id="ENSPKIT00000021408.1">
    <property type="protein sequence ID" value="ENSPKIP00000040389.1"/>
    <property type="gene ID" value="ENSPKIG00000017375.1"/>
</dbReference>
<evidence type="ECO:0000256" key="1">
    <source>
        <dbReference type="PROSITE-ProRule" id="PRU00206"/>
    </source>
</evidence>
<dbReference type="GO" id="GO:0050829">
    <property type="term" value="P:defense response to Gram-negative bacterium"/>
    <property type="evidence" value="ECO:0007669"/>
    <property type="project" value="TreeGrafter"/>
</dbReference>
<evidence type="ECO:0000313" key="4">
    <source>
        <dbReference type="Proteomes" id="UP000261540"/>
    </source>
</evidence>
<dbReference type="Proteomes" id="UP000261540">
    <property type="component" value="Unplaced"/>
</dbReference>
<proteinExistence type="predicted"/>
<dbReference type="SUPFAM" id="SSF57586">
    <property type="entry name" value="TNF receptor-like"/>
    <property type="match status" value="2"/>
</dbReference>
<feature type="disulfide bond" evidence="1">
    <location>
        <begin position="99"/>
        <end position="114"/>
    </location>
</feature>
<dbReference type="Gene3D" id="2.10.50.10">
    <property type="entry name" value="Tumor Necrosis Factor Receptor, subunit A, domain 2"/>
    <property type="match status" value="2"/>
</dbReference>
<comment type="caution">
    <text evidence="1">Lacks conserved residue(s) required for the propagation of feature annotation.</text>
</comment>
<dbReference type="PROSITE" id="PS50050">
    <property type="entry name" value="TNFR_NGFR_2"/>
    <property type="match status" value="1"/>
</dbReference>
<dbReference type="PANTHER" id="PTHR46838">
    <property type="entry name" value="TUMOR NECROSIS FACTOR RECEPTOR SUPERFAMILY MEMBER 14"/>
    <property type="match status" value="1"/>
</dbReference>
<dbReference type="GO" id="GO:2000406">
    <property type="term" value="P:positive regulation of T cell migration"/>
    <property type="evidence" value="ECO:0007669"/>
    <property type="project" value="TreeGrafter"/>
</dbReference>
<accession>A0A3B3TC98</accession>
<dbReference type="InterPro" id="IPR001368">
    <property type="entry name" value="TNFR/NGFR_Cys_rich_reg"/>
</dbReference>
<dbReference type="GO" id="GO:0050830">
    <property type="term" value="P:defense response to Gram-positive bacterium"/>
    <property type="evidence" value="ECO:0007669"/>
    <property type="project" value="TreeGrafter"/>
</dbReference>
<dbReference type="Pfam" id="PF00020">
    <property type="entry name" value="TNFR_c6"/>
    <property type="match status" value="1"/>
</dbReference>
<keyword evidence="4" id="KW-1185">Reference proteome</keyword>
<name>A0A3B3TC98_9TELE</name>
<dbReference type="PROSITE" id="PS00652">
    <property type="entry name" value="TNFR_NGFR_1"/>
    <property type="match status" value="1"/>
</dbReference>
<protein>
    <recommendedName>
        <fullName evidence="2">TNFR-Cys domain-containing protein</fullName>
    </recommendedName>
</protein>
<feature type="repeat" description="TNFR-Cys" evidence="1">
    <location>
        <begin position="98"/>
        <end position="140"/>
    </location>
</feature>
<feature type="domain" description="TNFR-Cys" evidence="2">
    <location>
        <begin position="98"/>
        <end position="140"/>
    </location>
</feature>
<dbReference type="GO" id="GO:0046642">
    <property type="term" value="P:negative regulation of alpha-beta T cell proliferation"/>
    <property type="evidence" value="ECO:0007669"/>
    <property type="project" value="TreeGrafter"/>
</dbReference>
<dbReference type="GO" id="GO:0002720">
    <property type="term" value="P:positive regulation of cytokine production involved in immune response"/>
    <property type="evidence" value="ECO:0007669"/>
    <property type="project" value="TreeGrafter"/>
</dbReference>
<dbReference type="PANTHER" id="PTHR46838:SF1">
    <property type="entry name" value="TUMOR NECROSIS FACTOR RECEPTOR SUPERFAMILY MEMBER 14"/>
    <property type="match status" value="1"/>
</dbReference>
<dbReference type="SMART" id="SM00208">
    <property type="entry name" value="TNFR"/>
    <property type="match status" value="1"/>
</dbReference>
<evidence type="ECO:0000259" key="2">
    <source>
        <dbReference type="PROSITE" id="PS50050"/>
    </source>
</evidence>
<keyword evidence="1" id="KW-1015">Disulfide bond</keyword>
<dbReference type="GO" id="GO:0009897">
    <property type="term" value="C:external side of plasma membrane"/>
    <property type="evidence" value="ECO:0007669"/>
    <property type="project" value="TreeGrafter"/>
</dbReference>
<reference evidence="3" key="2">
    <citation type="submission" date="2025-09" db="UniProtKB">
        <authorList>
            <consortium name="Ensembl"/>
        </authorList>
    </citation>
    <scope>IDENTIFICATION</scope>
</reference>
<reference evidence="3" key="1">
    <citation type="submission" date="2025-08" db="UniProtKB">
        <authorList>
            <consortium name="Ensembl"/>
        </authorList>
    </citation>
    <scope>IDENTIFICATION</scope>
</reference>
<sequence>MICKVICYVNEVGRLFRSLIVVGKKELFSRDVLDFTLLNLRPEGRSVNSPCWGCVGSLRMEADEYEINGICCRKCSPGKSHYTWTEPFSLSITGHCAPCLDSTFSEKPNALNECHPCTFCAEDRGLKTVRECTPSSDTVCGVLEGHYCIDRYGEGCREAKEHTTCQPGQSVRPGLCEFRIFSPHLL</sequence>